<name>A0A367KJ59_RHIST</name>
<feature type="region of interest" description="Disordered" evidence="2">
    <location>
        <begin position="85"/>
        <end position="138"/>
    </location>
</feature>
<evidence type="ECO:0000313" key="3">
    <source>
        <dbReference type="EMBL" id="RCI02263.1"/>
    </source>
</evidence>
<evidence type="ECO:0000313" key="4">
    <source>
        <dbReference type="Proteomes" id="UP000253551"/>
    </source>
</evidence>
<feature type="region of interest" description="Disordered" evidence="2">
    <location>
        <begin position="1"/>
        <end position="33"/>
    </location>
</feature>
<organism evidence="3 4">
    <name type="scientific">Rhizopus stolonifer</name>
    <name type="common">Rhizopus nigricans</name>
    <dbReference type="NCBI Taxonomy" id="4846"/>
    <lineage>
        <taxon>Eukaryota</taxon>
        <taxon>Fungi</taxon>
        <taxon>Fungi incertae sedis</taxon>
        <taxon>Mucoromycota</taxon>
        <taxon>Mucoromycotina</taxon>
        <taxon>Mucoromycetes</taxon>
        <taxon>Mucorales</taxon>
        <taxon>Mucorineae</taxon>
        <taxon>Rhizopodaceae</taxon>
        <taxon>Rhizopus</taxon>
    </lineage>
</organism>
<feature type="compositionally biased region" description="Polar residues" evidence="2">
    <location>
        <begin position="22"/>
        <end position="33"/>
    </location>
</feature>
<feature type="compositionally biased region" description="Acidic residues" evidence="2">
    <location>
        <begin position="11"/>
        <end position="21"/>
    </location>
</feature>
<evidence type="ECO:0000256" key="2">
    <source>
        <dbReference type="SAM" id="MobiDB-lite"/>
    </source>
</evidence>
<gene>
    <name evidence="3" type="ORF">CU098_000924</name>
</gene>
<protein>
    <submittedName>
        <fullName evidence="3">Uncharacterized protein</fullName>
    </submittedName>
</protein>
<dbReference type="AlphaFoldDB" id="A0A367KJ59"/>
<reference evidence="3 4" key="1">
    <citation type="journal article" date="2018" name="G3 (Bethesda)">
        <title>Phylogenetic and Phylogenomic Definition of Rhizopus Species.</title>
        <authorList>
            <person name="Gryganskyi A.P."/>
            <person name="Golan J."/>
            <person name="Dolatabadi S."/>
            <person name="Mondo S."/>
            <person name="Robb S."/>
            <person name="Idnurm A."/>
            <person name="Muszewska A."/>
            <person name="Steczkiewicz K."/>
            <person name="Masonjones S."/>
            <person name="Liao H.L."/>
            <person name="Gajdeczka M.T."/>
            <person name="Anike F."/>
            <person name="Vuek A."/>
            <person name="Anishchenko I.M."/>
            <person name="Voigt K."/>
            <person name="de Hoog G.S."/>
            <person name="Smith M.E."/>
            <person name="Heitman J."/>
            <person name="Vilgalys R."/>
            <person name="Stajich J.E."/>
        </authorList>
    </citation>
    <scope>NUCLEOTIDE SEQUENCE [LARGE SCALE GENOMIC DNA]</scope>
    <source>
        <strain evidence="3 4">LSU 92-RS-03</strain>
    </source>
</reference>
<accession>A0A367KJ59</accession>
<feature type="coiled-coil region" evidence="1">
    <location>
        <begin position="257"/>
        <end position="291"/>
    </location>
</feature>
<evidence type="ECO:0000256" key="1">
    <source>
        <dbReference type="SAM" id="Coils"/>
    </source>
</evidence>
<comment type="caution">
    <text evidence="3">The sequence shown here is derived from an EMBL/GenBank/DDBJ whole genome shotgun (WGS) entry which is preliminary data.</text>
</comment>
<dbReference type="Proteomes" id="UP000253551">
    <property type="component" value="Unassembled WGS sequence"/>
</dbReference>
<dbReference type="EMBL" id="PJQM01001467">
    <property type="protein sequence ID" value="RCI02263.1"/>
    <property type="molecule type" value="Genomic_DNA"/>
</dbReference>
<sequence length="325" mass="36739">MAYEEQLSDSVQEEIEDESYLDDSNSSHYSSGISQDLRNETMMLADFLSSTGPEEYVKDHYLHDSKQQLTRATRLLNKLRKKPTVLKPLTPSPTLVQKRPHIPITIDQQTTNKTTNTPRKPNPRQSLRDSGVYSETASEKDIHAQATVAHGPPPVPLFTSVLNDIQFPQPPKTTHSPRRPAPLPPAVASAAIVSAIRSVPEAALKRRSVRLRHVQVQTDDRNGSNESQTCPHCRQTISTMRARRPSCPPALASGPLLQEETEDAKVLLAMIMKLKSQLEEEKQCRMKLEQAIYHRDNHKKQLAKEKNRWADDCLWLNDRIALLPE</sequence>
<feature type="compositionally biased region" description="Low complexity" evidence="2">
    <location>
        <begin position="108"/>
        <end position="125"/>
    </location>
</feature>
<keyword evidence="4" id="KW-1185">Reference proteome</keyword>
<keyword evidence="1" id="KW-0175">Coiled coil</keyword>
<proteinExistence type="predicted"/>
<feature type="region of interest" description="Disordered" evidence="2">
    <location>
        <begin position="165"/>
        <end position="184"/>
    </location>
</feature>
<dbReference type="OrthoDB" id="2283959at2759"/>